<protein>
    <submittedName>
        <fullName evidence="2">Uncharacterized protein</fullName>
    </submittedName>
</protein>
<name>A0A840SE70_9SPIR</name>
<evidence type="ECO:0000313" key="2">
    <source>
        <dbReference type="EMBL" id="MBB5219174.1"/>
    </source>
</evidence>
<dbReference type="Proteomes" id="UP000593591">
    <property type="component" value="Chromosome"/>
</dbReference>
<dbReference type="EMBL" id="JACHFR010000002">
    <property type="protein sequence ID" value="MBB5219174.1"/>
    <property type="molecule type" value="Genomic_DNA"/>
</dbReference>
<evidence type="ECO:0000313" key="4">
    <source>
        <dbReference type="Proteomes" id="UP000578697"/>
    </source>
</evidence>
<organism evidence="2 4">
    <name type="scientific">Treponema rectale</name>
    <dbReference type="NCBI Taxonomy" id="744512"/>
    <lineage>
        <taxon>Bacteria</taxon>
        <taxon>Pseudomonadati</taxon>
        <taxon>Spirochaetota</taxon>
        <taxon>Spirochaetia</taxon>
        <taxon>Spirochaetales</taxon>
        <taxon>Treponemataceae</taxon>
        <taxon>Treponema</taxon>
    </lineage>
</organism>
<dbReference type="EMBL" id="CP031517">
    <property type="protein sequence ID" value="QOS40929.1"/>
    <property type="molecule type" value="Genomic_DNA"/>
</dbReference>
<reference evidence="2 4" key="2">
    <citation type="submission" date="2020-08" db="EMBL/GenBank/DDBJ databases">
        <title>Genomic Encyclopedia of Type Strains, Phase IV (KMG-IV): sequencing the most valuable type-strain genomes for metagenomic binning, comparative biology and taxonomic classification.</title>
        <authorList>
            <person name="Goeker M."/>
        </authorList>
    </citation>
    <scope>NUCLEOTIDE SEQUENCE [LARGE SCALE GENOMIC DNA]</scope>
    <source>
        <strain evidence="2 4">DSM 103679</strain>
    </source>
</reference>
<dbReference type="KEGG" id="trc:DYE49_10920"/>
<dbReference type="AlphaFoldDB" id="A0A840SE70"/>
<keyword evidence="1" id="KW-0732">Signal</keyword>
<proteinExistence type="predicted"/>
<evidence type="ECO:0000256" key="1">
    <source>
        <dbReference type="SAM" id="SignalP"/>
    </source>
</evidence>
<evidence type="ECO:0000313" key="3">
    <source>
        <dbReference type="EMBL" id="QOS40929.1"/>
    </source>
</evidence>
<sequence>MKKTVLCMFLLAATGLAFALNVSKYNAKELKKSGAETFITDEESFEEFQEKYTDKIAADPLIGFFLNAGENEDFVSAIEKCGDNISEEFEEFYIRLSRQAEQFDAAYENTGYGEVDFTLKLPKNAFKPLQKTGLTIDLPSTKGVFALSADTADENNVNITLDVDYEASVVLDPAKALGKQAAESMFKDLRFSVAVYGKVYVNADNDILPADFDLDGYFDYVNSATADISIAIYGASAFNSDGTGGKVISDFTFGYKGNLTEDVIEKVVTAYGELINLFSDSETEVDEELFRSLPFTVHIGQEYYNDKNQLTYVAVDESDPYECMCKLQEVLQNVETSLNY</sequence>
<evidence type="ECO:0000313" key="5">
    <source>
        <dbReference type="Proteomes" id="UP000593591"/>
    </source>
</evidence>
<accession>A0A840SE70</accession>
<gene>
    <name evidence="3" type="ORF">DYE49_10920</name>
    <name evidence="2" type="ORF">HNP77_001543</name>
</gene>
<feature type="chain" id="PRO_5036418369" evidence="1">
    <location>
        <begin position="20"/>
        <end position="340"/>
    </location>
</feature>
<keyword evidence="4" id="KW-1185">Reference proteome</keyword>
<dbReference type="RefSeq" id="WP_184652595.1">
    <property type="nucleotide sequence ID" value="NZ_JACHFR010000002.1"/>
</dbReference>
<reference evidence="3 5" key="1">
    <citation type="submission" date="2018-08" db="EMBL/GenBank/DDBJ databases">
        <title>The first complete genome of Treponema rectale (CHPAT), a commensal spirochete of the bovine rectum.</title>
        <authorList>
            <person name="Staton G.J."/>
            <person name="Clegg S.R."/>
            <person name="Carter S.D."/>
            <person name="Radford A.D."/>
            <person name="Darby A."/>
            <person name="Hall N."/>
            <person name="Birtles R.J."/>
            <person name="Evans N.J."/>
        </authorList>
    </citation>
    <scope>NUCLEOTIDE SEQUENCE [LARGE SCALE GENOMIC DNA]</scope>
    <source>
        <strain evidence="3 5">CHPA</strain>
    </source>
</reference>
<feature type="signal peptide" evidence="1">
    <location>
        <begin position="1"/>
        <end position="19"/>
    </location>
</feature>
<dbReference type="Proteomes" id="UP000578697">
    <property type="component" value="Unassembled WGS sequence"/>
</dbReference>